<dbReference type="SUPFAM" id="SSF55874">
    <property type="entry name" value="ATPase domain of HSP90 chaperone/DNA topoisomerase II/histidine kinase"/>
    <property type="match status" value="1"/>
</dbReference>
<name>A0ABV2BV75_9GAMM</name>
<dbReference type="Proteomes" id="UP001548189">
    <property type="component" value="Unassembled WGS sequence"/>
</dbReference>
<reference evidence="13 14" key="1">
    <citation type="submission" date="2024-06" db="EMBL/GenBank/DDBJ databases">
        <authorList>
            <person name="Li F."/>
        </authorList>
    </citation>
    <scope>NUCLEOTIDE SEQUENCE [LARGE SCALE GENOMIC DNA]</scope>
    <source>
        <strain evidence="13 14">GXAS 311</strain>
    </source>
</reference>
<comment type="caution">
    <text evidence="13">The sequence shown here is derived from an EMBL/GenBank/DDBJ whole genome shotgun (WGS) entry which is preliminary data.</text>
</comment>
<dbReference type="SMART" id="SM00091">
    <property type="entry name" value="PAS"/>
    <property type="match status" value="2"/>
</dbReference>
<organism evidence="13 14">
    <name type="scientific">Aliikangiella maris</name>
    <dbReference type="NCBI Taxonomy" id="3162458"/>
    <lineage>
        <taxon>Bacteria</taxon>
        <taxon>Pseudomonadati</taxon>
        <taxon>Pseudomonadota</taxon>
        <taxon>Gammaproteobacteria</taxon>
        <taxon>Oceanospirillales</taxon>
        <taxon>Pleioneaceae</taxon>
        <taxon>Aliikangiella</taxon>
    </lineage>
</organism>
<dbReference type="Gene3D" id="3.30.565.10">
    <property type="entry name" value="Histidine kinase-like ATPase, C-terminal domain"/>
    <property type="match status" value="1"/>
</dbReference>
<keyword evidence="14" id="KW-1185">Reference proteome</keyword>
<dbReference type="RefSeq" id="WP_353896441.1">
    <property type="nucleotide sequence ID" value="NZ_JBEVCJ010000014.1"/>
</dbReference>
<dbReference type="Gene3D" id="3.30.450.20">
    <property type="entry name" value="PAS domain"/>
    <property type="match status" value="2"/>
</dbReference>
<dbReference type="Pfam" id="PF13426">
    <property type="entry name" value="PAS_9"/>
    <property type="match status" value="1"/>
</dbReference>
<dbReference type="NCBIfam" id="TIGR00229">
    <property type="entry name" value="sensory_box"/>
    <property type="match status" value="2"/>
</dbReference>
<keyword evidence="5" id="KW-0547">Nucleotide-binding</keyword>
<dbReference type="CDD" id="cd00082">
    <property type="entry name" value="HisKA"/>
    <property type="match status" value="1"/>
</dbReference>
<dbReference type="InterPro" id="IPR003594">
    <property type="entry name" value="HATPase_dom"/>
</dbReference>
<dbReference type="EMBL" id="JBEVCJ010000014">
    <property type="protein sequence ID" value="MET1255855.1"/>
    <property type="molecule type" value="Genomic_DNA"/>
</dbReference>
<feature type="coiled-coil region" evidence="9">
    <location>
        <begin position="204"/>
        <end position="242"/>
    </location>
</feature>
<protein>
    <recommendedName>
        <fullName evidence="2">histidine kinase</fullName>
        <ecNumber evidence="2">2.7.13.3</ecNumber>
    </recommendedName>
</protein>
<dbReference type="CDD" id="cd00130">
    <property type="entry name" value="PAS"/>
    <property type="match status" value="2"/>
</dbReference>
<evidence type="ECO:0000313" key="14">
    <source>
        <dbReference type="Proteomes" id="UP001548189"/>
    </source>
</evidence>
<accession>A0ABV2BV75</accession>
<keyword evidence="3" id="KW-0597">Phosphoprotein</keyword>
<feature type="transmembrane region" description="Helical" evidence="10">
    <location>
        <begin position="56"/>
        <end position="78"/>
    </location>
</feature>
<gene>
    <name evidence="13" type="ORF">ABVT43_12015</name>
</gene>
<keyword evidence="8" id="KW-0902">Two-component regulatory system</keyword>
<keyword evidence="6" id="KW-0418">Kinase</keyword>
<dbReference type="EC" id="2.7.13.3" evidence="2"/>
<feature type="domain" description="PAS" evidence="12">
    <location>
        <begin position="91"/>
        <end position="133"/>
    </location>
</feature>
<proteinExistence type="predicted"/>
<dbReference type="SMART" id="SM00388">
    <property type="entry name" value="HisKA"/>
    <property type="match status" value="1"/>
</dbReference>
<evidence type="ECO:0000256" key="3">
    <source>
        <dbReference type="ARBA" id="ARBA00022553"/>
    </source>
</evidence>
<dbReference type="Pfam" id="PF00512">
    <property type="entry name" value="HisKA"/>
    <property type="match status" value="1"/>
</dbReference>
<dbReference type="InterPro" id="IPR004358">
    <property type="entry name" value="Sig_transdc_His_kin-like_C"/>
</dbReference>
<dbReference type="InterPro" id="IPR036890">
    <property type="entry name" value="HATPase_C_sf"/>
</dbReference>
<evidence type="ECO:0000313" key="13">
    <source>
        <dbReference type="EMBL" id="MET1255855.1"/>
    </source>
</evidence>
<evidence type="ECO:0000256" key="5">
    <source>
        <dbReference type="ARBA" id="ARBA00022741"/>
    </source>
</evidence>
<comment type="catalytic activity">
    <reaction evidence="1">
        <text>ATP + protein L-histidine = ADP + protein N-phospho-L-histidine.</text>
        <dbReference type="EC" id="2.7.13.3"/>
    </reaction>
</comment>
<dbReference type="InterPro" id="IPR003661">
    <property type="entry name" value="HisK_dim/P_dom"/>
</dbReference>
<keyword evidence="10" id="KW-1133">Transmembrane helix</keyword>
<keyword evidence="10" id="KW-0472">Membrane</keyword>
<dbReference type="InterPro" id="IPR036097">
    <property type="entry name" value="HisK_dim/P_sf"/>
</dbReference>
<dbReference type="PANTHER" id="PTHR43065:SF42">
    <property type="entry name" value="TWO-COMPONENT SENSOR PPRA"/>
    <property type="match status" value="1"/>
</dbReference>
<sequence>MNKTNNSQSSKPFEFARYWTIRSLTATLIVIAALLPAISALSINFWLDGDYNWREAALELGVACITLAIIAYPAFYLLNWESDQAQRWDETRQDFRLLIDQAVDMVFLISIEGRIVEVNQKACESLGYSKDELKKLSALDLDIDCYLHRHPKLVNIMRSGGTVSYETRYRTQSGQRIPVECRARMASWLEKPHYIEFVTDISHRLEVEKEIDESKEALEKTRNLLELRIAEHSTEIKKQKQSREMAERYANSIQNYLEKLIDSMPSGIIAVDEQYRVMQWNIEAEKMTNVPAKMAIGEKLSNLFPALYIQIKKASENKENQNQNLCFQFKIKINHEPKTLEVMIYPIFSLREEEQGEVIRIDDITEKLKIDETLVQTEKMLSLGGLAAGMAHEINNPLGAIMQSTQNIKRRLSLDLARNQVVAKEAEIDLKALNDYLVKQRILEFLDGILHSGERAARIVGDMLSFSRPANQESTLISVQETLDAAVRLSAKNYNQRKKFDFRQIEIKKTYSPDVGYVMAQKNQLEQVFLNLLINAAQALALKDEKEFKPIIELIIRREGAMVCVEIIDNGPGMDEKTRKRVFEPFFTTKDENVGTGLGLSVSYFIISEQLGGQLSVESQPGKGCRFALRLPIMTTQIQEPDNNPHQSVELPL</sequence>
<dbReference type="PROSITE" id="PS50112">
    <property type="entry name" value="PAS"/>
    <property type="match status" value="2"/>
</dbReference>
<feature type="domain" description="PAS" evidence="12">
    <location>
        <begin position="253"/>
        <end position="300"/>
    </location>
</feature>
<keyword evidence="7" id="KW-0067">ATP-binding</keyword>
<dbReference type="Pfam" id="PF00989">
    <property type="entry name" value="PAS"/>
    <property type="match status" value="1"/>
</dbReference>
<evidence type="ECO:0000256" key="2">
    <source>
        <dbReference type="ARBA" id="ARBA00012438"/>
    </source>
</evidence>
<dbReference type="PROSITE" id="PS50109">
    <property type="entry name" value="HIS_KIN"/>
    <property type="match status" value="1"/>
</dbReference>
<dbReference type="InterPro" id="IPR035965">
    <property type="entry name" value="PAS-like_dom_sf"/>
</dbReference>
<dbReference type="Gene3D" id="1.10.287.130">
    <property type="match status" value="1"/>
</dbReference>
<dbReference type="InterPro" id="IPR005467">
    <property type="entry name" value="His_kinase_dom"/>
</dbReference>
<evidence type="ECO:0000256" key="9">
    <source>
        <dbReference type="SAM" id="Coils"/>
    </source>
</evidence>
<dbReference type="InterPro" id="IPR013767">
    <property type="entry name" value="PAS_fold"/>
</dbReference>
<evidence type="ECO:0000259" key="11">
    <source>
        <dbReference type="PROSITE" id="PS50109"/>
    </source>
</evidence>
<dbReference type="SUPFAM" id="SSF55785">
    <property type="entry name" value="PYP-like sensor domain (PAS domain)"/>
    <property type="match status" value="2"/>
</dbReference>
<feature type="domain" description="Histidine kinase" evidence="11">
    <location>
        <begin position="389"/>
        <end position="635"/>
    </location>
</feature>
<evidence type="ECO:0000256" key="4">
    <source>
        <dbReference type="ARBA" id="ARBA00022679"/>
    </source>
</evidence>
<dbReference type="InterPro" id="IPR000014">
    <property type="entry name" value="PAS"/>
</dbReference>
<evidence type="ECO:0000256" key="6">
    <source>
        <dbReference type="ARBA" id="ARBA00022777"/>
    </source>
</evidence>
<keyword evidence="4" id="KW-0808">Transferase</keyword>
<evidence type="ECO:0000256" key="8">
    <source>
        <dbReference type="ARBA" id="ARBA00023012"/>
    </source>
</evidence>
<dbReference type="PANTHER" id="PTHR43065">
    <property type="entry name" value="SENSOR HISTIDINE KINASE"/>
    <property type="match status" value="1"/>
</dbReference>
<dbReference type="SMART" id="SM00387">
    <property type="entry name" value="HATPase_c"/>
    <property type="match status" value="1"/>
</dbReference>
<evidence type="ECO:0000256" key="1">
    <source>
        <dbReference type="ARBA" id="ARBA00000085"/>
    </source>
</evidence>
<evidence type="ECO:0000259" key="12">
    <source>
        <dbReference type="PROSITE" id="PS50112"/>
    </source>
</evidence>
<dbReference type="Pfam" id="PF02518">
    <property type="entry name" value="HATPase_c"/>
    <property type="match status" value="1"/>
</dbReference>
<dbReference type="SUPFAM" id="SSF47384">
    <property type="entry name" value="Homodimeric domain of signal transducing histidine kinase"/>
    <property type="match status" value="1"/>
</dbReference>
<keyword evidence="9" id="KW-0175">Coiled coil</keyword>
<evidence type="ECO:0000256" key="10">
    <source>
        <dbReference type="SAM" id="Phobius"/>
    </source>
</evidence>
<keyword evidence="10" id="KW-0812">Transmembrane</keyword>
<evidence type="ECO:0000256" key="7">
    <source>
        <dbReference type="ARBA" id="ARBA00022840"/>
    </source>
</evidence>
<dbReference type="PRINTS" id="PR00344">
    <property type="entry name" value="BCTRLSENSOR"/>
</dbReference>